<proteinExistence type="predicted"/>
<keyword evidence="2" id="KW-1185">Reference proteome</keyword>
<dbReference type="GO" id="GO:0047617">
    <property type="term" value="F:fatty acyl-CoA hydrolase activity"/>
    <property type="evidence" value="ECO:0007669"/>
    <property type="project" value="TreeGrafter"/>
</dbReference>
<gene>
    <name evidence="1" type="ORF">ZRA01_01490</name>
</gene>
<dbReference type="CDD" id="cd00586">
    <property type="entry name" value="4HBT"/>
    <property type="match status" value="1"/>
</dbReference>
<sequence length="142" mass="15817">MAEHSTAPEAGRHLLITSRMPVRWGDMDAYGHVNNTVYFRYMEQVRVEWLEQMGSVVRPDNAVAPVIINAGCTFLMPVNYPATLIVRMYGGEPGRSSVMTWYELLVDGDERLYAEGSAKVVWMNPQTGKSVPLPDAVRAAVS</sequence>
<organism evidence="1 2">
    <name type="scientific">Zoogloea ramigera</name>
    <dbReference type="NCBI Taxonomy" id="350"/>
    <lineage>
        <taxon>Bacteria</taxon>
        <taxon>Pseudomonadati</taxon>
        <taxon>Pseudomonadota</taxon>
        <taxon>Betaproteobacteria</taxon>
        <taxon>Rhodocyclales</taxon>
        <taxon>Zoogloeaceae</taxon>
        <taxon>Zoogloea</taxon>
    </lineage>
</organism>
<dbReference type="AlphaFoldDB" id="A0A4Y4CP81"/>
<evidence type="ECO:0000313" key="2">
    <source>
        <dbReference type="Proteomes" id="UP000318422"/>
    </source>
</evidence>
<dbReference type="PANTHER" id="PTHR31793:SF24">
    <property type="entry name" value="LONG-CHAIN ACYL-COA THIOESTERASE FADM"/>
    <property type="match status" value="1"/>
</dbReference>
<dbReference type="EMBL" id="BJNV01000002">
    <property type="protein sequence ID" value="GEC94076.1"/>
    <property type="molecule type" value="Genomic_DNA"/>
</dbReference>
<dbReference type="SUPFAM" id="SSF54637">
    <property type="entry name" value="Thioesterase/thiol ester dehydrase-isomerase"/>
    <property type="match status" value="1"/>
</dbReference>
<dbReference type="InterPro" id="IPR050563">
    <property type="entry name" value="4-hydroxybenzoyl-CoA_TE"/>
</dbReference>
<accession>A0A4Y4CP81</accession>
<dbReference type="OrthoDB" id="9799036at2"/>
<dbReference type="Pfam" id="PF13279">
    <property type="entry name" value="4HBT_2"/>
    <property type="match status" value="1"/>
</dbReference>
<dbReference type="Gene3D" id="3.10.129.10">
    <property type="entry name" value="Hotdog Thioesterase"/>
    <property type="match status" value="1"/>
</dbReference>
<comment type="caution">
    <text evidence="1">The sequence shown here is derived from an EMBL/GenBank/DDBJ whole genome shotgun (WGS) entry which is preliminary data.</text>
</comment>
<protein>
    <submittedName>
        <fullName evidence="1">Thioesterase</fullName>
    </submittedName>
</protein>
<evidence type="ECO:0000313" key="1">
    <source>
        <dbReference type="EMBL" id="GEC94076.1"/>
    </source>
</evidence>
<dbReference type="InterPro" id="IPR029069">
    <property type="entry name" value="HotDog_dom_sf"/>
</dbReference>
<dbReference type="PANTHER" id="PTHR31793">
    <property type="entry name" value="4-HYDROXYBENZOYL-COA THIOESTERASE FAMILY MEMBER"/>
    <property type="match status" value="1"/>
</dbReference>
<dbReference type="RefSeq" id="WP_141348832.1">
    <property type="nucleotide sequence ID" value="NZ_BJNV01000002.1"/>
</dbReference>
<dbReference type="Proteomes" id="UP000318422">
    <property type="component" value="Unassembled WGS sequence"/>
</dbReference>
<name>A0A4Y4CP81_ZOORA</name>
<reference evidence="1 2" key="1">
    <citation type="submission" date="2019-06" db="EMBL/GenBank/DDBJ databases">
        <title>Whole genome shotgun sequence of Zoogloea ramigera NBRC 15342.</title>
        <authorList>
            <person name="Hosoyama A."/>
            <person name="Uohara A."/>
            <person name="Ohji S."/>
            <person name="Ichikawa N."/>
        </authorList>
    </citation>
    <scope>NUCLEOTIDE SEQUENCE [LARGE SCALE GENOMIC DNA]</scope>
    <source>
        <strain evidence="1 2">NBRC 15342</strain>
    </source>
</reference>